<feature type="signal peptide" evidence="1">
    <location>
        <begin position="1"/>
        <end position="27"/>
    </location>
</feature>
<feature type="chain" id="PRO_5016339458" evidence="1">
    <location>
        <begin position="28"/>
        <end position="304"/>
    </location>
</feature>
<reference evidence="3" key="1">
    <citation type="submission" date="2016-10" db="EMBL/GenBank/DDBJ databases">
        <authorList>
            <person name="Varghese N."/>
            <person name="Submissions S."/>
        </authorList>
    </citation>
    <scope>NUCLEOTIDE SEQUENCE [LARGE SCALE GENOMIC DNA]</scope>
    <source>
        <strain evidence="3">Nm10</strain>
    </source>
</reference>
<gene>
    <name evidence="2" type="ORF">SAMN05216406_101257</name>
</gene>
<protein>
    <submittedName>
        <fullName evidence="2">Uncharacterized protein</fullName>
    </submittedName>
</protein>
<dbReference type="EMBL" id="FNLN01000001">
    <property type="protein sequence ID" value="SDT84421.1"/>
    <property type="molecule type" value="Genomic_DNA"/>
</dbReference>
<dbReference type="AlphaFoldDB" id="A0A1H2DNW2"/>
<dbReference type="Proteomes" id="UP000182882">
    <property type="component" value="Unassembled WGS sequence"/>
</dbReference>
<keyword evidence="3" id="KW-1185">Reference proteome</keyword>
<sequence length="304" mass="33173">MHPVILKFHRCVVALGLATLLPISAHADIFKWIRNEALPTIAGTRPVEIKPYISISSGSNQIRFGEDSAMIKIGPVTVQTGKLKLRLAQAGCIYATGGDVATCAPDVIDREARNLFEQVARGIESNSDLRTRNRPIATPSGGPLRVEDFNGNEIPWGPPNVSIGFDFSNPGSSSAANPSPSAFLHTFAIARGIDASNRATIEIVGRADFGFMDGQRGGILCLFADERGRYLRDRNGRYRDQYGIVALGSSTVVNQTPTLVSIQLSMPWSELELTDDIDPYSPKFVKCHITVDNTPMQETEWVPF</sequence>
<dbReference type="KEGG" id="nur:ATY38_05820"/>
<name>A0A1H2DNW2_9PROT</name>
<accession>A0A1H2DNW2</accession>
<dbReference type="RefSeq" id="WP_062558481.1">
    <property type="nucleotide sequence ID" value="NZ_CP013341.1"/>
</dbReference>
<evidence type="ECO:0000256" key="1">
    <source>
        <dbReference type="SAM" id="SignalP"/>
    </source>
</evidence>
<organism evidence="2 3">
    <name type="scientific">Nitrosomonas ureae</name>
    <dbReference type="NCBI Taxonomy" id="44577"/>
    <lineage>
        <taxon>Bacteria</taxon>
        <taxon>Pseudomonadati</taxon>
        <taxon>Pseudomonadota</taxon>
        <taxon>Betaproteobacteria</taxon>
        <taxon>Nitrosomonadales</taxon>
        <taxon>Nitrosomonadaceae</taxon>
        <taxon>Nitrosomonas</taxon>
    </lineage>
</organism>
<evidence type="ECO:0000313" key="3">
    <source>
        <dbReference type="Proteomes" id="UP000182882"/>
    </source>
</evidence>
<proteinExistence type="predicted"/>
<keyword evidence="1" id="KW-0732">Signal</keyword>
<evidence type="ECO:0000313" key="2">
    <source>
        <dbReference type="EMBL" id="SDT84421.1"/>
    </source>
</evidence>